<feature type="transmembrane region" description="Helical" evidence="1">
    <location>
        <begin position="350"/>
        <end position="377"/>
    </location>
</feature>
<dbReference type="AlphaFoldDB" id="A0A5Q2F902"/>
<feature type="transmembrane region" description="Helical" evidence="1">
    <location>
        <begin position="303"/>
        <end position="330"/>
    </location>
</feature>
<gene>
    <name evidence="2" type="ORF">Rai3103_03795</name>
</gene>
<keyword evidence="1" id="KW-0472">Membrane</keyword>
<dbReference type="Pfam" id="PF26314">
    <property type="entry name" value="MptA_B_family"/>
    <property type="match status" value="1"/>
</dbReference>
<evidence type="ECO:0008006" key="4">
    <source>
        <dbReference type="Google" id="ProtNLM"/>
    </source>
</evidence>
<keyword evidence="3" id="KW-1185">Reference proteome</keyword>
<dbReference type="EMBL" id="CP045725">
    <property type="protein sequence ID" value="QGF22931.1"/>
    <property type="molecule type" value="Genomic_DNA"/>
</dbReference>
<evidence type="ECO:0000313" key="3">
    <source>
        <dbReference type="Proteomes" id="UP000386847"/>
    </source>
</evidence>
<dbReference type="KEGG" id="rain:Rai3103_03795"/>
<name>A0A5Q2F902_9ACTN</name>
<reference evidence="2 3" key="1">
    <citation type="submission" date="2019-10" db="EMBL/GenBank/DDBJ databases">
        <title>Genomic analysis of Raineyella sp. CBA3103.</title>
        <authorList>
            <person name="Roh S.W."/>
        </authorList>
    </citation>
    <scope>NUCLEOTIDE SEQUENCE [LARGE SCALE GENOMIC DNA]</scope>
    <source>
        <strain evidence="2 3">CBA3103</strain>
    </source>
</reference>
<keyword evidence="1" id="KW-0812">Transmembrane</keyword>
<feature type="transmembrane region" description="Helical" evidence="1">
    <location>
        <begin position="102"/>
        <end position="119"/>
    </location>
</feature>
<proteinExistence type="predicted"/>
<evidence type="ECO:0000256" key="1">
    <source>
        <dbReference type="SAM" id="Phobius"/>
    </source>
</evidence>
<feature type="transmembrane region" description="Helical" evidence="1">
    <location>
        <begin position="268"/>
        <end position="291"/>
    </location>
</feature>
<dbReference type="Proteomes" id="UP000386847">
    <property type="component" value="Chromosome"/>
</dbReference>
<keyword evidence="1" id="KW-1133">Transmembrane helix</keyword>
<feature type="transmembrane region" description="Helical" evidence="1">
    <location>
        <begin position="70"/>
        <end position="90"/>
    </location>
</feature>
<accession>A0A5Q2F902</accession>
<dbReference type="RefSeq" id="WP_153571458.1">
    <property type="nucleotide sequence ID" value="NZ_CP045725.1"/>
</dbReference>
<feature type="transmembrane region" description="Helical" evidence="1">
    <location>
        <begin position="196"/>
        <end position="218"/>
    </location>
</feature>
<organism evidence="2 3">
    <name type="scientific">Raineyella fluvialis</name>
    <dbReference type="NCBI Taxonomy" id="2662261"/>
    <lineage>
        <taxon>Bacteria</taxon>
        <taxon>Bacillati</taxon>
        <taxon>Actinomycetota</taxon>
        <taxon>Actinomycetes</taxon>
        <taxon>Propionibacteriales</taxon>
        <taxon>Propionibacteriaceae</taxon>
        <taxon>Raineyella</taxon>
    </lineage>
</organism>
<sequence length="467" mass="49974">MMRTSWLPPAGLTWRNSPRVGLGLILLATLLTVAVGVLGPSAVTLTLGPRASLLPPYYLPSGTVPTPGEWVVSGVLYGAVIIGGVGLSIAVRAVRDGWTPTVWRVFTFGVVLNVATLMVPPLTSADVLMYAAYGRLQALGMNPYDITPAAVFRSQFDPVLRWTERPWQDTPSVYGPIMSWVQLLANRFGGLNMHDIVFWLQLSAFIPFLVTSAVVVWLAHGDEQLKGRAALLTIANPLLIWAITAGAHNEGWSVMFAMLGIMLMRKTSIGAGVMMGLAGACKLSIGLYGLAMVWGYRRQPRKLVGLLVGTALSMGLLYGLFAPGALFAALRNTSYVSVGSWAQPFYTVLTYFLPVPAATGVLGVVSYAGTLTIAWMLSRVLPWHAVAGTPDGVAPDRDPITIAVRTALLLSVGWLTTSLYTLSWYDLIAWGPWCWSARHGSTGCSSGAGCCCPCPTSRAAAWTTARA</sequence>
<feature type="transmembrane region" description="Helical" evidence="1">
    <location>
        <begin position="230"/>
        <end position="248"/>
    </location>
</feature>
<protein>
    <recommendedName>
        <fullName evidence="4">Alpha-1,6-mannosyltransferase</fullName>
    </recommendedName>
</protein>
<evidence type="ECO:0000313" key="2">
    <source>
        <dbReference type="EMBL" id="QGF22931.1"/>
    </source>
</evidence>